<dbReference type="EC" id="3.1.4.52" evidence="4"/>
<keyword evidence="5" id="KW-1185">Reference proteome</keyword>
<dbReference type="Pfam" id="PF00072">
    <property type="entry name" value="Response_reg"/>
    <property type="match status" value="1"/>
</dbReference>
<evidence type="ECO:0000313" key="5">
    <source>
        <dbReference type="Proteomes" id="UP000315750"/>
    </source>
</evidence>
<name>A0A518AHJ3_9BACT</name>
<organism evidence="4 5">
    <name type="scientific">Aeoliella mucimassa</name>
    <dbReference type="NCBI Taxonomy" id="2527972"/>
    <lineage>
        <taxon>Bacteria</taxon>
        <taxon>Pseudomonadati</taxon>
        <taxon>Planctomycetota</taxon>
        <taxon>Planctomycetia</taxon>
        <taxon>Pirellulales</taxon>
        <taxon>Lacipirellulaceae</taxon>
        <taxon>Aeoliella</taxon>
    </lineage>
</organism>
<feature type="modified residue" description="4-aspartylphosphate" evidence="1">
    <location>
        <position position="56"/>
    </location>
</feature>
<dbReference type="InterPro" id="IPR001789">
    <property type="entry name" value="Sig_transdc_resp-reg_receiver"/>
</dbReference>
<dbReference type="InterPro" id="IPR003607">
    <property type="entry name" value="HD/PDEase_dom"/>
</dbReference>
<dbReference type="PROSITE" id="PS51832">
    <property type="entry name" value="HD_GYP"/>
    <property type="match status" value="1"/>
</dbReference>
<accession>A0A518AHJ3</accession>
<sequence>MSLNRILFIDDEHYVLRAYARILHPFREEWTMSFHQDAMSAWDGLLESSADVVVSDINMPGMSGLQLLERMQEHPDMIDIPVIIVTGRDDNGLKSRALSLGATDLLHKPVDCSELAARLRSALQLKKCTDQLKQQNERLDLLVRARTKQLFDSHAELVWRLAKAAECRDDDTGNHVVRVGVYAKLIGQAMGMKAEFCENLCLAATLHDIGKIGVPDAILRKPGKLSPQEWKIMQEHCLIGRSILVEGHAGRTLVPGDLSLDTLTERYPLLEMAANIATYHHEKWDGTGYPYGLAGEAIPLPARIVAIADVYDALRSKRPYKKRYDVEQALDIIAEKNGTHFDPEVYLAFLQVLEEILEAEVAYSDADKRSITPTEILQETTP</sequence>
<evidence type="ECO:0000259" key="2">
    <source>
        <dbReference type="PROSITE" id="PS50110"/>
    </source>
</evidence>
<dbReference type="GO" id="GO:0000160">
    <property type="term" value="P:phosphorelay signal transduction system"/>
    <property type="evidence" value="ECO:0007669"/>
    <property type="project" value="InterPro"/>
</dbReference>
<dbReference type="CDD" id="cd00077">
    <property type="entry name" value="HDc"/>
    <property type="match status" value="1"/>
</dbReference>
<protein>
    <submittedName>
        <fullName evidence="4">Cyclic di-GMP phosphodiesterase response regulator RpfG</fullName>
        <ecNumber evidence="4">3.1.4.52</ecNumber>
    </submittedName>
</protein>
<dbReference type="Proteomes" id="UP000315750">
    <property type="component" value="Chromosome"/>
</dbReference>
<dbReference type="PANTHER" id="PTHR45228:SF1">
    <property type="entry name" value="CYCLIC DI-GMP PHOSPHODIESTERASE TM_0186"/>
    <property type="match status" value="1"/>
</dbReference>
<evidence type="ECO:0000256" key="1">
    <source>
        <dbReference type="PROSITE-ProRule" id="PRU00169"/>
    </source>
</evidence>
<evidence type="ECO:0000259" key="3">
    <source>
        <dbReference type="PROSITE" id="PS51832"/>
    </source>
</evidence>
<feature type="domain" description="HD-GYP" evidence="3">
    <location>
        <begin position="150"/>
        <end position="365"/>
    </location>
</feature>
<dbReference type="PANTHER" id="PTHR45228">
    <property type="entry name" value="CYCLIC DI-GMP PHOSPHODIESTERASE TM_0186-RELATED"/>
    <property type="match status" value="1"/>
</dbReference>
<dbReference type="GO" id="GO:0071111">
    <property type="term" value="F:cyclic-guanylate-specific phosphodiesterase activity"/>
    <property type="evidence" value="ECO:0007669"/>
    <property type="project" value="UniProtKB-EC"/>
</dbReference>
<dbReference type="AlphaFoldDB" id="A0A518AHJ3"/>
<keyword evidence="4" id="KW-0378">Hydrolase</keyword>
<dbReference type="InterPro" id="IPR011006">
    <property type="entry name" value="CheY-like_superfamily"/>
</dbReference>
<dbReference type="OrthoDB" id="9759601at2"/>
<dbReference type="SUPFAM" id="SSF109604">
    <property type="entry name" value="HD-domain/PDEase-like"/>
    <property type="match status" value="1"/>
</dbReference>
<dbReference type="Gene3D" id="3.40.50.2300">
    <property type="match status" value="1"/>
</dbReference>
<dbReference type="Pfam" id="PF13487">
    <property type="entry name" value="HD_5"/>
    <property type="match status" value="2"/>
</dbReference>
<dbReference type="RefSeq" id="WP_145245181.1">
    <property type="nucleotide sequence ID" value="NZ_CP036278.1"/>
</dbReference>
<dbReference type="SMART" id="SM00471">
    <property type="entry name" value="HDc"/>
    <property type="match status" value="1"/>
</dbReference>
<proteinExistence type="predicted"/>
<dbReference type="PROSITE" id="PS50110">
    <property type="entry name" value="RESPONSE_REGULATORY"/>
    <property type="match status" value="1"/>
</dbReference>
<keyword evidence="1" id="KW-0597">Phosphoprotein</keyword>
<dbReference type="EMBL" id="CP036278">
    <property type="protein sequence ID" value="QDU54165.1"/>
    <property type="molecule type" value="Genomic_DNA"/>
</dbReference>
<dbReference type="KEGG" id="amuc:Pan181_03450"/>
<dbReference type="InterPro" id="IPR052020">
    <property type="entry name" value="Cyclic_di-GMP/3'3'-cGAMP_PDE"/>
</dbReference>
<dbReference type="SUPFAM" id="SSF52172">
    <property type="entry name" value="CheY-like"/>
    <property type="match status" value="1"/>
</dbReference>
<dbReference type="InterPro" id="IPR037522">
    <property type="entry name" value="HD_GYP_dom"/>
</dbReference>
<dbReference type="Gene3D" id="1.10.3210.10">
    <property type="entry name" value="Hypothetical protein af1432"/>
    <property type="match status" value="1"/>
</dbReference>
<feature type="domain" description="Response regulatory" evidence="2">
    <location>
        <begin position="5"/>
        <end position="123"/>
    </location>
</feature>
<gene>
    <name evidence="4" type="primary">rpfG_2</name>
    <name evidence="4" type="ORF">Pan181_03450</name>
</gene>
<evidence type="ECO:0000313" key="4">
    <source>
        <dbReference type="EMBL" id="QDU54165.1"/>
    </source>
</evidence>
<dbReference type="SMART" id="SM00448">
    <property type="entry name" value="REC"/>
    <property type="match status" value="1"/>
</dbReference>
<reference evidence="4 5" key="1">
    <citation type="submission" date="2019-02" db="EMBL/GenBank/DDBJ databases">
        <title>Deep-cultivation of Planctomycetes and their phenomic and genomic characterization uncovers novel biology.</title>
        <authorList>
            <person name="Wiegand S."/>
            <person name="Jogler M."/>
            <person name="Boedeker C."/>
            <person name="Pinto D."/>
            <person name="Vollmers J."/>
            <person name="Rivas-Marin E."/>
            <person name="Kohn T."/>
            <person name="Peeters S.H."/>
            <person name="Heuer A."/>
            <person name="Rast P."/>
            <person name="Oberbeckmann S."/>
            <person name="Bunk B."/>
            <person name="Jeske O."/>
            <person name="Meyerdierks A."/>
            <person name="Storesund J.E."/>
            <person name="Kallscheuer N."/>
            <person name="Luecker S."/>
            <person name="Lage O.M."/>
            <person name="Pohl T."/>
            <person name="Merkel B.J."/>
            <person name="Hornburger P."/>
            <person name="Mueller R.-W."/>
            <person name="Bruemmer F."/>
            <person name="Labrenz M."/>
            <person name="Spormann A.M."/>
            <person name="Op den Camp H."/>
            <person name="Overmann J."/>
            <person name="Amann R."/>
            <person name="Jetten M.S.M."/>
            <person name="Mascher T."/>
            <person name="Medema M.H."/>
            <person name="Devos D.P."/>
            <person name="Kaster A.-K."/>
            <person name="Ovreas L."/>
            <person name="Rohde M."/>
            <person name="Galperin M.Y."/>
            <person name="Jogler C."/>
        </authorList>
    </citation>
    <scope>NUCLEOTIDE SEQUENCE [LARGE SCALE GENOMIC DNA]</scope>
    <source>
        <strain evidence="4 5">Pan181</strain>
    </source>
</reference>